<dbReference type="GO" id="GO:0006412">
    <property type="term" value="P:translation"/>
    <property type="evidence" value="ECO:0007669"/>
    <property type="project" value="InterPro"/>
</dbReference>
<comment type="similarity">
    <text evidence="2">Belongs to the universal ribosomal protein uS2 family.</text>
</comment>
<dbReference type="Pfam" id="PF00318">
    <property type="entry name" value="Ribosomal_S2"/>
    <property type="match status" value="1"/>
</dbReference>
<dbReference type="InParanoid" id="A0A0R0L098"/>
<dbReference type="Gene3D" id="1.10.287.610">
    <property type="entry name" value="Helix hairpin bin"/>
    <property type="match status" value="1"/>
</dbReference>
<organism evidence="7">
    <name type="scientific">Glycine max</name>
    <name type="common">Soybean</name>
    <name type="synonym">Glycine hispida</name>
    <dbReference type="NCBI Taxonomy" id="3847"/>
    <lineage>
        <taxon>Eukaryota</taxon>
        <taxon>Viridiplantae</taxon>
        <taxon>Streptophyta</taxon>
        <taxon>Embryophyta</taxon>
        <taxon>Tracheophyta</taxon>
        <taxon>Spermatophyta</taxon>
        <taxon>Magnoliopsida</taxon>
        <taxon>eudicotyledons</taxon>
        <taxon>Gunneridae</taxon>
        <taxon>Pentapetalae</taxon>
        <taxon>rosids</taxon>
        <taxon>fabids</taxon>
        <taxon>Fabales</taxon>
        <taxon>Fabaceae</taxon>
        <taxon>Papilionoideae</taxon>
        <taxon>50 kb inversion clade</taxon>
        <taxon>NPAAA clade</taxon>
        <taxon>indigoferoid/millettioid clade</taxon>
        <taxon>Phaseoleae</taxon>
        <taxon>Glycine</taxon>
        <taxon>Glycine subgen. Soja</taxon>
    </lineage>
</organism>
<dbReference type="NCBIfam" id="TIGR01011">
    <property type="entry name" value="rpsB_bact"/>
    <property type="match status" value="1"/>
</dbReference>
<proteinExistence type="inferred from homology"/>
<dbReference type="PaxDb" id="3847-GLYMA02G38611.1"/>
<dbReference type="InterPro" id="IPR023591">
    <property type="entry name" value="Ribosomal_uS2_flav_dom_sf"/>
</dbReference>
<dbReference type="EnsemblPlants" id="KRH72586">
    <property type="protein sequence ID" value="KRH72586"/>
    <property type="gene ID" value="GLYMA_02G221500"/>
</dbReference>
<evidence type="ECO:0000313" key="7">
    <source>
        <dbReference type="EMBL" id="KRH72586.1"/>
    </source>
</evidence>
<reference evidence="8" key="2">
    <citation type="submission" date="2018-02" db="UniProtKB">
        <authorList>
            <consortium name="EnsemblPlants"/>
        </authorList>
    </citation>
    <scope>IDENTIFICATION</scope>
    <source>
        <strain evidence="8">Williams 82</strain>
    </source>
</reference>
<gene>
    <name evidence="7" type="ORF">GLYMA_02G221500</name>
</gene>
<accession>A0A0R0L098</accession>
<protein>
    <recommendedName>
        <fullName evidence="5">Small ribosomal subunit protein uS2c</fullName>
    </recommendedName>
    <alternativeName>
        <fullName evidence="6">30S ribosomal protein S2, chloroplastic</fullName>
    </alternativeName>
</protein>
<comment type="subcellular location">
    <subcellularLocation>
        <location evidence="1">Plastid</location>
    </subcellularLocation>
</comment>
<evidence type="ECO:0000313" key="9">
    <source>
        <dbReference type="Proteomes" id="UP000008827"/>
    </source>
</evidence>
<dbReference type="InterPro" id="IPR001865">
    <property type="entry name" value="Ribosomal_uS2"/>
</dbReference>
<evidence type="ECO:0000313" key="8">
    <source>
        <dbReference type="EnsemblPlants" id="KRH72586"/>
    </source>
</evidence>
<dbReference type="Proteomes" id="UP000008827">
    <property type="component" value="Chromosome 2"/>
</dbReference>
<dbReference type="GO" id="GO:0005763">
    <property type="term" value="C:mitochondrial small ribosomal subunit"/>
    <property type="evidence" value="ECO:0000318"/>
    <property type="project" value="GO_Central"/>
</dbReference>
<dbReference type="SMR" id="A0A0R0L098"/>
<evidence type="ECO:0000256" key="2">
    <source>
        <dbReference type="ARBA" id="ARBA00006242"/>
    </source>
</evidence>
<dbReference type="FunFam" id="1.10.287.610:FF:000001">
    <property type="entry name" value="30S ribosomal protein S2"/>
    <property type="match status" value="1"/>
</dbReference>
<evidence type="ECO:0000256" key="1">
    <source>
        <dbReference type="ARBA" id="ARBA00004474"/>
    </source>
</evidence>
<keyword evidence="4" id="KW-0687">Ribonucleoprotein</keyword>
<dbReference type="SUPFAM" id="SSF52313">
    <property type="entry name" value="Ribosomal protein S2"/>
    <property type="match status" value="1"/>
</dbReference>
<evidence type="ECO:0000256" key="3">
    <source>
        <dbReference type="ARBA" id="ARBA00022980"/>
    </source>
</evidence>
<dbReference type="PANTHER" id="PTHR12534">
    <property type="entry name" value="30S RIBOSOMAL PROTEIN S2 PROKARYOTIC AND ORGANELLAR"/>
    <property type="match status" value="1"/>
</dbReference>
<evidence type="ECO:0000256" key="5">
    <source>
        <dbReference type="ARBA" id="ARBA00035155"/>
    </source>
</evidence>
<evidence type="ECO:0000256" key="6">
    <source>
        <dbReference type="ARBA" id="ARBA00035546"/>
    </source>
</evidence>
<dbReference type="STRING" id="3847.A0A0R0L098"/>
<reference evidence="7" key="3">
    <citation type="submission" date="2018-07" db="EMBL/GenBank/DDBJ databases">
        <title>WGS assembly of Glycine max.</title>
        <authorList>
            <person name="Schmutz J."/>
            <person name="Cannon S."/>
            <person name="Schlueter J."/>
            <person name="Ma J."/>
            <person name="Mitros T."/>
            <person name="Nelson W."/>
            <person name="Hyten D."/>
            <person name="Song Q."/>
            <person name="Thelen J."/>
            <person name="Cheng J."/>
            <person name="Xu D."/>
            <person name="Hellsten U."/>
            <person name="May G."/>
            <person name="Yu Y."/>
            <person name="Sakurai T."/>
            <person name="Umezawa T."/>
            <person name="Bhattacharyya M."/>
            <person name="Sandhu D."/>
            <person name="Valliyodan B."/>
            <person name="Lindquist E."/>
            <person name="Peto M."/>
            <person name="Grant D."/>
            <person name="Shu S."/>
            <person name="Goodstein D."/>
            <person name="Barry K."/>
            <person name="Futrell-Griggs M."/>
            <person name="Abernathy B."/>
            <person name="Du J."/>
            <person name="Tian Z."/>
            <person name="Zhu L."/>
            <person name="Gill N."/>
            <person name="Joshi T."/>
            <person name="Libault M."/>
            <person name="Sethuraman A."/>
            <person name="Zhang X."/>
            <person name="Shinozaki K."/>
            <person name="Nguyen H."/>
            <person name="Wing R."/>
            <person name="Cregan P."/>
            <person name="Specht J."/>
            <person name="Grimwood J."/>
            <person name="Rokhsar D."/>
            <person name="Stacey G."/>
            <person name="Shoemaker R."/>
            <person name="Jackson S."/>
        </authorList>
    </citation>
    <scope>NUCLEOTIDE SEQUENCE</scope>
    <source>
        <tissue evidence="7">Callus</tissue>
    </source>
</reference>
<dbReference type="Gramene" id="KRH72586">
    <property type="protein sequence ID" value="KRH72586"/>
    <property type="gene ID" value="GLYMA_02G221500"/>
</dbReference>
<dbReference type="EMBL" id="CM000835">
    <property type="protein sequence ID" value="KRH72586.1"/>
    <property type="molecule type" value="Genomic_DNA"/>
</dbReference>
<keyword evidence="9" id="KW-1185">Reference proteome</keyword>
<reference evidence="7 8" key="1">
    <citation type="journal article" date="2010" name="Nature">
        <title>Genome sequence of the palaeopolyploid soybean.</title>
        <authorList>
            <person name="Schmutz J."/>
            <person name="Cannon S.B."/>
            <person name="Schlueter J."/>
            <person name="Ma J."/>
            <person name="Mitros T."/>
            <person name="Nelson W."/>
            <person name="Hyten D.L."/>
            <person name="Song Q."/>
            <person name="Thelen J.J."/>
            <person name="Cheng J."/>
            <person name="Xu D."/>
            <person name="Hellsten U."/>
            <person name="May G.D."/>
            <person name="Yu Y."/>
            <person name="Sakurai T."/>
            <person name="Umezawa T."/>
            <person name="Bhattacharyya M.K."/>
            <person name="Sandhu D."/>
            <person name="Valliyodan B."/>
            <person name="Lindquist E."/>
            <person name="Peto M."/>
            <person name="Grant D."/>
            <person name="Shu S."/>
            <person name="Goodstein D."/>
            <person name="Barry K."/>
            <person name="Futrell-Griggs M."/>
            <person name="Abernathy B."/>
            <person name="Du J."/>
            <person name="Tian Z."/>
            <person name="Zhu L."/>
            <person name="Gill N."/>
            <person name="Joshi T."/>
            <person name="Libault M."/>
            <person name="Sethuraman A."/>
            <person name="Zhang X.-C."/>
            <person name="Shinozaki K."/>
            <person name="Nguyen H.T."/>
            <person name="Wing R.A."/>
            <person name="Cregan P."/>
            <person name="Specht J."/>
            <person name="Grimwood J."/>
            <person name="Rokhsar D."/>
            <person name="Stacey G."/>
            <person name="Shoemaker R.C."/>
            <person name="Jackson S.A."/>
        </authorList>
    </citation>
    <scope>NUCLEOTIDE SEQUENCE</scope>
    <source>
        <strain evidence="8">cv. Williams 82</strain>
        <tissue evidence="7">Callus</tissue>
    </source>
</reference>
<dbReference type="PANTHER" id="PTHR12534:SF0">
    <property type="entry name" value="SMALL RIBOSOMAL SUBUNIT PROTEIN US2M"/>
    <property type="match status" value="1"/>
</dbReference>
<dbReference type="GO" id="GO:0003735">
    <property type="term" value="F:structural constituent of ribosome"/>
    <property type="evidence" value="ECO:0000318"/>
    <property type="project" value="GO_Central"/>
</dbReference>
<dbReference type="AlphaFoldDB" id="A0A0R0L098"/>
<dbReference type="GO" id="GO:0009536">
    <property type="term" value="C:plastid"/>
    <property type="evidence" value="ECO:0007669"/>
    <property type="project" value="UniProtKB-SubCell"/>
</dbReference>
<sequence>MTKRYWNIILEEMMEVGVHFGHDACDLVFDVASEGKKILNCWYKKRSNDSIALAAIRTRCHYVNKKWLGDMLTNWYTIETQLQKFMDLRMQQKTGTLNSFPKRDVIILKRHLAHLKTYLNSIKYMMELPDIIIMLMNKKNIHPYLTLSY</sequence>
<dbReference type="Gene3D" id="3.40.50.10490">
    <property type="entry name" value="Glucose-6-phosphate isomerase like protein, domain 1"/>
    <property type="match status" value="1"/>
</dbReference>
<dbReference type="InterPro" id="IPR005706">
    <property type="entry name" value="Ribosomal_uS2_bac/mit/plastid"/>
</dbReference>
<evidence type="ECO:0000256" key="4">
    <source>
        <dbReference type="ARBA" id="ARBA00023274"/>
    </source>
</evidence>
<name>A0A0R0L098_SOYBN</name>
<keyword evidence="3" id="KW-0689">Ribosomal protein</keyword>